<organism evidence="1 2">
    <name type="scientific">Aminobacter ciceronei</name>
    <dbReference type="NCBI Taxonomy" id="150723"/>
    <lineage>
        <taxon>Bacteria</taxon>
        <taxon>Pseudomonadati</taxon>
        <taxon>Pseudomonadota</taxon>
        <taxon>Alphaproteobacteria</taxon>
        <taxon>Hyphomicrobiales</taxon>
        <taxon>Phyllobacteriaceae</taxon>
        <taxon>Aminobacter</taxon>
    </lineage>
</organism>
<keyword evidence="1" id="KW-0540">Nuclease</keyword>
<keyword evidence="1" id="KW-0255">Endonuclease</keyword>
<comment type="caution">
    <text evidence="1">The sequence shown here is derived from an EMBL/GenBank/DDBJ whole genome shotgun (WGS) entry which is preliminary data.</text>
</comment>
<protein>
    <submittedName>
        <fullName evidence="1">Endonuclease YncB(Thermonuclease family)</fullName>
    </submittedName>
</protein>
<keyword evidence="2" id="KW-1185">Reference proteome</keyword>
<evidence type="ECO:0000313" key="2">
    <source>
        <dbReference type="Proteomes" id="UP000587524"/>
    </source>
</evidence>
<dbReference type="GO" id="GO:0004519">
    <property type="term" value="F:endonuclease activity"/>
    <property type="evidence" value="ECO:0007669"/>
    <property type="project" value="UniProtKB-KW"/>
</dbReference>
<name>A0ABR6C8F7_9HYPH</name>
<dbReference type="Proteomes" id="UP000587524">
    <property type="component" value="Unassembled WGS sequence"/>
</dbReference>
<reference evidence="1 2" key="1">
    <citation type="submission" date="2020-08" db="EMBL/GenBank/DDBJ databases">
        <title>Genomic Encyclopedia of Type Strains, Phase IV (KMG-IV): sequencing the most valuable type-strain genomes for metagenomic binning, comparative biology and taxonomic classification.</title>
        <authorList>
            <person name="Goeker M."/>
        </authorList>
    </citation>
    <scope>NUCLEOTIDE SEQUENCE [LARGE SCALE GENOMIC DNA]</scope>
    <source>
        <strain evidence="1 2">DSM 17455</strain>
    </source>
</reference>
<accession>A0ABR6C8F7</accession>
<dbReference type="EMBL" id="JACJHZ010000015">
    <property type="protein sequence ID" value="MBA9021292.1"/>
    <property type="molecule type" value="Genomic_DNA"/>
</dbReference>
<sequence length="211" mass="23005">MNQYGKGLEMKRTILAAFAGCVMATPAWSVDNVNKDYIKSLAAPGKTVLVVEYYDGSGKAVDRKGYASASGYAAVSPTDFRVDGKTNLHLYGLQPCQGEMVNRKEGFVGACADFAQQQLQIMLKGPKVIFCRAFVSEQSSPTQNATCYGYYNYPGSLDSVDMFEEQLLSLGALRLTKKPDGSYDRPDLAQAEDVGKEGSYGMWADPRVKAQ</sequence>
<gene>
    <name evidence="1" type="ORF">HNQ97_003298</name>
</gene>
<keyword evidence="1" id="KW-0378">Hydrolase</keyword>
<proteinExistence type="predicted"/>
<evidence type="ECO:0000313" key="1">
    <source>
        <dbReference type="EMBL" id="MBA9021292.1"/>
    </source>
</evidence>